<keyword evidence="3" id="KW-1185">Reference proteome</keyword>
<dbReference type="ESTHER" id="9noca-a0a370gpv5">
    <property type="family name" value="Zearalenone-hydrolase-fam2"/>
</dbReference>
<accession>A0A370GPV5</accession>
<dbReference type="EMBL" id="QQAZ01000013">
    <property type="protein sequence ID" value="RDI45340.1"/>
    <property type="molecule type" value="Genomic_DNA"/>
</dbReference>
<gene>
    <name evidence="2" type="ORF">DFR68_113111</name>
</gene>
<evidence type="ECO:0000259" key="1">
    <source>
        <dbReference type="Pfam" id="PF12697"/>
    </source>
</evidence>
<dbReference type="InterPro" id="IPR029058">
    <property type="entry name" value="AB_hydrolase_fold"/>
</dbReference>
<reference evidence="2 3" key="1">
    <citation type="submission" date="2018-07" db="EMBL/GenBank/DDBJ databases">
        <title>Genomic Encyclopedia of Type Strains, Phase IV (KMG-IV): sequencing the most valuable type-strain genomes for metagenomic binning, comparative biology and taxonomic classification.</title>
        <authorList>
            <person name="Goeker M."/>
        </authorList>
    </citation>
    <scope>NUCLEOTIDE SEQUENCE [LARGE SCALE GENOMIC DNA]</scope>
    <source>
        <strain evidence="2 3">DSM 44952</strain>
    </source>
</reference>
<dbReference type="AlphaFoldDB" id="A0A370GPV5"/>
<comment type="caution">
    <text evidence="2">The sequence shown here is derived from an EMBL/GenBank/DDBJ whole genome shotgun (WGS) entry which is preliminary data.</text>
</comment>
<protein>
    <submittedName>
        <fullName evidence="2">Pimeloyl-ACP methyl ester carboxylesterase</fullName>
    </submittedName>
</protein>
<organism evidence="2 3">
    <name type="scientific">Nocardia mexicana</name>
    <dbReference type="NCBI Taxonomy" id="279262"/>
    <lineage>
        <taxon>Bacteria</taxon>
        <taxon>Bacillati</taxon>
        <taxon>Actinomycetota</taxon>
        <taxon>Actinomycetes</taxon>
        <taxon>Mycobacteriales</taxon>
        <taxon>Nocardiaceae</taxon>
        <taxon>Nocardia</taxon>
    </lineage>
</organism>
<dbReference type="InterPro" id="IPR000073">
    <property type="entry name" value="AB_hydrolase_1"/>
</dbReference>
<feature type="domain" description="AB hydrolase-1" evidence="1">
    <location>
        <begin position="33"/>
        <end position="311"/>
    </location>
</feature>
<proteinExistence type="predicted"/>
<dbReference type="STRING" id="1210089.GCA_001613165_03134"/>
<dbReference type="GO" id="GO:0003824">
    <property type="term" value="F:catalytic activity"/>
    <property type="evidence" value="ECO:0007669"/>
    <property type="project" value="UniProtKB-ARBA"/>
</dbReference>
<evidence type="ECO:0000313" key="3">
    <source>
        <dbReference type="Proteomes" id="UP000255355"/>
    </source>
</evidence>
<dbReference type="PANTHER" id="PTHR46438">
    <property type="entry name" value="ALPHA/BETA-HYDROLASES SUPERFAMILY PROTEIN"/>
    <property type="match status" value="1"/>
</dbReference>
<sequence>MDRVHAAGFVEKQTVIDGYTTNYAEGPDNGRPLLLIHGQGSRWQDYMRVLPEVASRFHVFAVDVYGHGESDRLPASEYTNRRVGALTASFIDGIIGEPVVISGHSSGGLIAAWVAANRADLVRGIVLEDPPLFSSIMPRAAKTVGGNLALVTHDFVSQDSEQDFQKYYVERSNYFSFLGLAAPLVAMYSSGYIDSHPEQPLEVPFMPPEVNIFFRGLVDYDPVFGARWYDNSWYEGFDTEANLSAIAAPSVLIHTDYWFERNGTYYDQNGILMAAMDANDVAKATSLLKTNVAVVNVGSGHLVHFEDPDSYMRALSELEAKLE</sequence>
<dbReference type="Gene3D" id="3.40.50.1820">
    <property type="entry name" value="alpha/beta hydrolase"/>
    <property type="match status" value="1"/>
</dbReference>
<evidence type="ECO:0000313" key="2">
    <source>
        <dbReference type="EMBL" id="RDI45340.1"/>
    </source>
</evidence>
<dbReference type="Pfam" id="PF12697">
    <property type="entry name" value="Abhydrolase_6"/>
    <property type="match status" value="1"/>
</dbReference>
<name>A0A370GPV5_9NOCA</name>
<dbReference type="Proteomes" id="UP000255355">
    <property type="component" value="Unassembled WGS sequence"/>
</dbReference>
<dbReference type="SUPFAM" id="SSF53474">
    <property type="entry name" value="alpha/beta-Hydrolases"/>
    <property type="match status" value="1"/>
</dbReference>